<dbReference type="InterPro" id="IPR052701">
    <property type="entry name" value="GAG_Ulvan_Degrading_Sulfatases"/>
</dbReference>
<reference evidence="3 4" key="1">
    <citation type="submission" date="2020-02" db="EMBL/GenBank/DDBJ databases">
        <authorList>
            <person name="Hogendoorn C."/>
        </authorList>
    </citation>
    <scope>NUCLEOTIDE SEQUENCE [LARGE SCALE GENOMIC DNA]</scope>
    <source>
        <strain evidence="3">METHB21</strain>
    </source>
</reference>
<gene>
    <name evidence="3" type="ORF">METHB2_810002</name>
</gene>
<accession>A0A8S0X9Y3</accession>
<dbReference type="EMBL" id="CADCXN010000115">
    <property type="protein sequence ID" value="CAA9892806.1"/>
    <property type="molecule type" value="Genomic_DNA"/>
</dbReference>
<dbReference type="InterPro" id="IPR000917">
    <property type="entry name" value="Sulfatase_N"/>
</dbReference>
<feature type="transmembrane region" description="Helical" evidence="1">
    <location>
        <begin position="147"/>
        <end position="165"/>
    </location>
</feature>
<feature type="transmembrane region" description="Helical" evidence="1">
    <location>
        <begin position="186"/>
        <end position="204"/>
    </location>
</feature>
<organism evidence="3 4">
    <name type="scientific">Candidatus Methylobacter favarea</name>
    <dbReference type="NCBI Taxonomy" id="2707345"/>
    <lineage>
        <taxon>Bacteria</taxon>
        <taxon>Pseudomonadati</taxon>
        <taxon>Pseudomonadota</taxon>
        <taxon>Gammaproteobacteria</taxon>
        <taxon>Methylococcales</taxon>
        <taxon>Methylococcaceae</taxon>
        <taxon>Methylobacter</taxon>
    </lineage>
</organism>
<dbReference type="RefSeq" id="WP_174627538.1">
    <property type="nucleotide sequence ID" value="NZ_CADCXN010000115.1"/>
</dbReference>
<keyword evidence="4" id="KW-1185">Reference proteome</keyword>
<sequence length="664" mass="75385">MVLLKLEEILWQFRRLLVVFIAVIIIQGLELTLLYYKYDIFTGGFLQPYSYRTLPERLTFLGLSFWFDLALYGFVASLWFFVADKLNKYGLIIYYNFTVLVVLSTGIWLALKFQVLSYFSDTINLQIIKNLGGGSLKEALLYASNEISLFIAILCIITLFLVCFMKWLDNKSIYEFSKKDIKHISYIKLLSLNLVLTPILAYFISGNDFLRYGLEKKTSYRLISSGLDKLSDIDSDGSGIFSYPKDNAVFNADIYPGALDIPGNGLDEDGFLGDAVILPVKKDSLSEIPPQSGKHIILIVLESARADLLDQKINDHYAAPVMRDIASTGSSIKNAYSHTGYTTTSITAIFNRDLVKNNAKLTLIQFLQSADYQLSIISGQDESFGNVASAVGMQNDCVYYFDARTAINDRVFPSTEQGSLRLSEERVVKQFQARVKQLDFSKPQFIYLNFQAAHFPYSHPKMKKLIIEHLIPRSKINLENKKWVSDTYWNAIANADWAVGEVIASLKEKTLLNQVTIVILGDHGESLFDDGFLGHGHAINDSQTKIPLIINDPDVSADEPIGQVDVAEIAIRSALGLTNRWLNKDKMVFQLVGSLSQPSLIAHVQQDGVRTLFDFRSEQVFFSESRLWKTYEEALSEPVYKNRIVNLIRDWETLRWRQYLAEKQ</sequence>
<keyword evidence="1" id="KW-0812">Transmembrane</keyword>
<dbReference type="PANTHER" id="PTHR43751">
    <property type="entry name" value="SULFATASE"/>
    <property type="match status" value="1"/>
</dbReference>
<evidence type="ECO:0000259" key="2">
    <source>
        <dbReference type="Pfam" id="PF00884"/>
    </source>
</evidence>
<proteinExistence type="predicted"/>
<feature type="domain" description="Sulfatase N-terminal" evidence="2">
    <location>
        <begin position="294"/>
        <end position="559"/>
    </location>
</feature>
<name>A0A8S0X9Y3_9GAMM</name>
<keyword evidence="1" id="KW-0472">Membrane</keyword>
<feature type="transmembrane region" description="Helical" evidence="1">
    <location>
        <begin position="16"/>
        <end position="38"/>
    </location>
</feature>
<dbReference type="PANTHER" id="PTHR43751:SF3">
    <property type="entry name" value="SULFATASE N-TERMINAL DOMAIN-CONTAINING PROTEIN"/>
    <property type="match status" value="1"/>
</dbReference>
<evidence type="ECO:0000256" key="1">
    <source>
        <dbReference type="SAM" id="Phobius"/>
    </source>
</evidence>
<dbReference type="SUPFAM" id="SSF53649">
    <property type="entry name" value="Alkaline phosphatase-like"/>
    <property type="match status" value="1"/>
</dbReference>
<dbReference type="Pfam" id="PF00884">
    <property type="entry name" value="Sulfatase"/>
    <property type="match status" value="1"/>
</dbReference>
<keyword evidence="1" id="KW-1133">Transmembrane helix</keyword>
<evidence type="ECO:0000313" key="4">
    <source>
        <dbReference type="Proteomes" id="UP000494216"/>
    </source>
</evidence>
<evidence type="ECO:0000313" key="3">
    <source>
        <dbReference type="EMBL" id="CAA9892806.1"/>
    </source>
</evidence>
<protein>
    <recommendedName>
        <fullName evidence="2">Sulfatase N-terminal domain-containing protein</fullName>
    </recommendedName>
</protein>
<dbReference type="Gene3D" id="3.40.720.10">
    <property type="entry name" value="Alkaline Phosphatase, subunit A"/>
    <property type="match status" value="1"/>
</dbReference>
<feature type="transmembrane region" description="Helical" evidence="1">
    <location>
        <begin position="58"/>
        <end position="81"/>
    </location>
</feature>
<dbReference type="AlphaFoldDB" id="A0A8S0X9Y3"/>
<feature type="transmembrane region" description="Helical" evidence="1">
    <location>
        <begin position="93"/>
        <end position="111"/>
    </location>
</feature>
<dbReference type="Proteomes" id="UP000494216">
    <property type="component" value="Unassembled WGS sequence"/>
</dbReference>
<comment type="caution">
    <text evidence="3">The sequence shown here is derived from an EMBL/GenBank/DDBJ whole genome shotgun (WGS) entry which is preliminary data.</text>
</comment>
<dbReference type="InterPro" id="IPR017850">
    <property type="entry name" value="Alkaline_phosphatase_core_sf"/>
</dbReference>